<evidence type="ECO:0008006" key="5">
    <source>
        <dbReference type="Google" id="ProtNLM"/>
    </source>
</evidence>
<dbReference type="OrthoDB" id="5597136at2759"/>
<evidence type="ECO:0000313" key="3">
    <source>
        <dbReference type="EMBL" id="OMJ16400.1"/>
    </source>
</evidence>
<dbReference type="InterPro" id="IPR021109">
    <property type="entry name" value="Peptidase_aspartic_dom_sf"/>
</dbReference>
<evidence type="ECO:0000313" key="2">
    <source>
        <dbReference type="EMBL" id="OMJ11722.1"/>
    </source>
</evidence>
<dbReference type="AlphaFoldDB" id="A0A1R1XP47"/>
<organism evidence="3 4">
    <name type="scientific">Smittium culicis</name>
    <dbReference type="NCBI Taxonomy" id="133412"/>
    <lineage>
        <taxon>Eukaryota</taxon>
        <taxon>Fungi</taxon>
        <taxon>Fungi incertae sedis</taxon>
        <taxon>Zoopagomycota</taxon>
        <taxon>Kickxellomycotina</taxon>
        <taxon>Harpellomycetes</taxon>
        <taxon>Harpellales</taxon>
        <taxon>Legeriomycetaceae</taxon>
        <taxon>Smittium</taxon>
    </lineage>
</organism>
<sequence>MEIVSWEKFIDLIAKEKKCKNLSVVPTTSSIKCGNCSNYGHRSEDCKVKQSSSNPNNNVSKKNSHNKVPNSQQKDISCIEIERKSDIESDIFIAEKRPSSEATQEITKRSRIVDVIDDNVLIKEFKDRPKIQSRRPAEIKLSLNSTPYSIDHNLSTTKANLSLAQLLQVAPSLRNELLNLCKRSDPKYLDKVETEESPNTNCRGLVKIFHERYWAILDTGAACSVISTALMNQIGLEVDTGDSQVVITADGSKHNTLGTISKIPIKIANYDFPCNALVLDIDKPVLIMGTEWFSEYNAIIDLRARELVLEEQNVDVVLKIFVNSPKRRMRDEIEVHGIAIEVEEEDKQIE</sequence>
<dbReference type="CDD" id="cd00303">
    <property type="entry name" value="retropepsin_like"/>
    <property type="match status" value="1"/>
</dbReference>
<dbReference type="Pfam" id="PF08284">
    <property type="entry name" value="RVP_2"/>
    <property type="match status" value="1"/>
</dbReference>
<proteinExistence type="predicted"/>
<feature type="compositionally biased region" description="Low complexity" evidence="1">
    <location>
        <begin position="49"/>
        <end position="71"/>
    </location>
</feature>
<dbReference type="EMBL" id="LSSN01004320">
    <property type="protein sequence ID" value="OMJ11722.1"/>
    <property type="molecule type" value="Genomic_DNA"/>
</dbReference>
<gene>
    <name evidence="3" type="ORF">AYI70_g6627</name>
    <name evidence="2" type="ORF">AYI70_g9540</name>
</gene>
<dbReference type="Proteomes" id="UP000187283">
    <property type="component" value="Unassembled WGS sequence"/>
</dbReference>
<protein>
    <recommendedName>
        <fullName evidence="5">CCHC-type domain-containing protein</fullName>
    </recommendedName>
</protein>
<evidence type="ECO:0000313" key="4">
    <source>
        <dbReference type="Proteomes" id="UP000187283"/>
    </source>
</evidence>
<name>A0A1R1XP47_9FUNG</name>
<feature type="region of interest" description="Disordered" evidence="1">
    <location>
        <begin position="47"/>
        <end position="75"/>
    </location>
</feature>
<accession>A0A1R1XP47</accession>
<dbReference type="Gene3D" id="2.40.70.10">
    <property type="entry name" value="Acid Proteases"/>
    <property type="match status" value="1"/>
</dbReference>
<keyword evidence="4" id="KW-1185">Reference proteome</keyword>
<comment type="caution">
    <text evidence="3">The sequence shown here is derived from an EMBL/GenBank/DDBJ whole genome shotgun (WGS) entry which is preliminary data.</text>
</comment>
<evidence type="ECO:0000256" key="1">
    <source>
        <dbReference type="SAM" id="MobiDB-lite"/>
    </source>
</evidence>
<dbReference type="SUPFAM" id="SSF50630">
    <property type="entry name" value="Acid proteases"/>
    <property type="match status" value="1"/>
</dbReference>
<dbReference type="EMBL" id="LSSN01002350">
    <property type="protein sequence ID" value="OMJ16400.1"/>
    <property type="molecule type" value="Genomic_DNA"/>
</dbReference>
<reference evidence="3 4" key="1">
    <citation type="submission" date="2017-01" db="EMBL/GenBank/DDBJ databases">
        <authorList>
            <person name="Mah S.A."/>
            <person name="Swanson W.J."/>
            <person name="Moy G.W."/>
            <person name="Vacquier V.D."/>
        </authorList>
    </citation>
    <scope>NUCLEOTIDE SEQUENCE [LARGE SCALE GENOMIC DNA]</scope>
    <source>
        <strain evidence="3 4">GSMNP</strain>
    </source>
</reference>